<sequence length="223" mass="24791">MHDDAQRRVRRNPLLYTAPIVLLVLLILVLLWETVRANVTGELSRQWPWRLRLMDMNALGSLLAVAVAGVLGRAQYARTVRPALGWRSTWVRGELEPDERAWQVGILNGGQHHAVVERVDYQCVPRGGEPGPWADYAGLIAELTAAGFVFGKDYRMGTFSRGFPLAGSTGHSTVTAGVFAQRFIDEIDVLLMRVRVTDAVGDSHERAMDLLRSARVERAGFTD</sequence>
<reference evidence="2" key="1">
    <citation type="submission" date="2024-07" db="EMBL/GenBank/DDBJ databases">
        <authorList>
            <person name="Yu S.T."/>
        </authorList>
    </citation>
    <scope>NUCLEOTIDE SEQUENCE</scope>
    <source>
        <strain evidence="2">R21</strain>
    </source>
</reference>
<feature type="transmembrane region" description="Helical" evidence="1">
    <location>
        <begin position="52"/>
        <end position="71"/>
    </location>
</feature>
<feature type="transmembrane region" description="Helical" evidence="1">
    <location>
        <begin position="12"/>
        <end position="32"/>
    </location>
</feature>
<dbReference type="AlphaFoldDB" id="A0AB39PJ61"/>
<dbReference type="RefSeq" id="WP_369238879.1">
    <property type="nucleotide sequence ID" value="NZ_CP163435.1"/>
</dbReference>
<keyword evidence="1" id="KW-0472">Membrane</keyword>
<keyword evidence="1" id="KW-0812">Transmembrane</keyword>
<evidence type="ECO:0008006" key="3">
    <source>
        <dbReference type="Google" id="ProtNLM"/>
    </source>
</evidence>
<gene>
    <name evidence="2" type="ORF">AB5J56_35370</name>
</gene>
<evidence type="ECO:0000256" key="1">
    <source>
        <dbReference type="SAM" id="Phobius"/>
    </source>
</evidence>
<dbReference type="EMBL" id="CP163435">
    <property type="protein sequence ID" value="XDQ29660.1"/>
    <property type="molecule type" value="Genomic_DNA"/>
</dbReference>
<accession>A0AB39PJ61</accession>
<keyword evidence="1" id="KW-1133">Transmembrane helix</keyword>
<proteinExistence type="predicted"/>
<protein>
    <recommendedName>
        <fullName evidence="3">DUF3137 domain-containing protein</fullName>
    </recommendedName>
</protein>
<organism evidence="2">
    <name type="scientific">Streptomyces sp. R21</name>
    <dbReference type="NCBI Taxonomy" id="3238627"/>
    <lineage>
        <taxon>Bacteria</taxon>
        <taxon>Bacillati</taxon>
        <taxon>Actinomycetota</taxon>
        <taxon>Actinomycetes</taxon>
        <taxon>Kitasatosporales</taxon>
        <taxon>Streptomycetaceae</taxon>
        <taxon>Streptomyces</taxon>
    </lineage>
</organism>
<evidence type="ECO:0000313" key="2">
    <source>
        <dbReference type="EMBL" id="XDQ29660.1"/>
    </source>
</evidence>
<name>A0AB39PJ61_9ACTN</name>